<evidence type="ECO:0000256" key="1">
    <source>
        <dbReference type="SAM" id="MobiDB-lite"/>
    </source>
</evidence>
<dbReference type="InParanoid" id="A0A369K6T4"/>
<comment type="caution">
    <text evidence="2">The sequence shown here is derived from an EMBL/GenBank/DDBJ whole genome shotgun (WGS) entry which is preliminary data.</text>
</comment>
<dbReference type="PANTHER" id="PTHR15430">
    <property type="entry name" value="GLOMULIN"/>
    <property type="match status" value="1"/>
</dbReference>
<organism evidence="2 3">
    <name type="scientific">Hypsizygus marmoreus</name>
    <name type="common">White beech mushroom</name>
    <name type="synonym">Agaricus marmoreus</name>
    <dbReference type="NCBI Taxonomy" id="39966"/>
    <lineage>
        <taxon>Eukaryota</taxon>
        <taxon>Fungi</taxon>
        <taxon>Dikarya</taxon>
        <taxon>Basidiomycota</taxon>
        <taxon>Agaricomycotina</taxon>
        <taxon>Agaricomycetes</taxon>
        <taxon>Agaricomycetidae</taxon>
        <taxon>Agaricales</taxon>
        <taxon>Tricholomatineae</taxon>
        <taxon>Lyophyllaceae</taxon>
        <taxon>Hypsizygus</taxon>
    </lineage>
</organism>
<dbReference type="PANTHER" id="PTHR15430:SF1">
    <property type="entry name" value="GLOMULIN"/>
    <property type="match status" value="1"/>
</dbReference>
<dbReference type="GO" id="GO:0055105">
    <property type="term" value="F:ubiquitin-protein transferase inhibitor activity"/>
    <property type="evidence" value="ECO:0007669"/>
    <property type="project" value="TreeGrafter"/>
</dbReference>
<dbReference type="GO" id="GO:0005737">
    <property type="term" value="C:cytoplasm"/>
    <property type="evidence" value="ECO:0007669"/>
    <property type="project" value="TreeGrafter"/>
</dbReference>
<proteinExistence type="predicted"/>
<evidence type="ECO:0000313" key="3">
    <source>
        <dbReference type="Proteomes" id="UP000076154"/>
    </source>
</evidence>
<dbReference type="EMBL" id="LUEZ02000015">
    <property type="protein sequence ID" value="RDB27543.1"/>
    <property type="molecule type" value="Genomic_DNA"/>
</dbReference>
<dbReference type="InterPro" id="IPR019516">
    <property type="entry name" value="Glomulin/ALF4"/>
</dbReference>
<sequence>MTPRPRAARPPDPAATHLFMESDSLQPSMGSRLASALDLEGEEEIGIGILALLTSAIHDAHPQIPLSRVFHEISQAGAASLLDPLTVLPLLLPRKDPSAKDILALIGECCPAKEVIIAVQEAIEQLEISYDKDEEDENGDDDDTALNDLSRPGQLVTLVEVYSSCIPRLKLRRKTASETISPLLLELESAIQLSGPRATREEGRNLVITISVLVNRVKAWAMATSNVGSDVILACNVALKSVMDCTLVACEHCIESSLTQRSFETFFPRLVVRSALQPGWEGGKEAVSSAIAAYSELLVADSSLLSAPSTSSMIVFAHSELDSIVPDHLSKIIPILIASIQTGSALDEALTIILHGLEPRTRPRPILPEEVIFPLFSVLPPLSCTHPDSLVRHQAYRILSLLLSSCPSQLRLTLLSELVSYPGYPQMCVGAIGLVKEAVLEGIANPPSIFASPLFLAVLGSVIFRASPPDLFANPDLTLEEFKNSSEPARLVECLGLYYILLKRDESNMTQIRDPALLSRIENTWLYPMRMTLSRWAENNGQSSEDDLHDMLPLVSLQMGLERVDAAKSELLDPQWS</sequence>
<gene>
    <name evidence="2" type="ORF">Hypma_003813</name>
</gene>
<dbReference type="STRING" id="39966.A0A369K6T4"/>
<evidence type="ECO:0000313" key="2">
    <source>
        <dbReference type="EMBL" id="RDB27543.1"/>
    </source>
</evidence>
<dbReference type="Proteomes" id="UP000076154">
    <property type="component" value="Unassembled WGS sequence"/>
</dbReference>
<reference evidence="2" key="1">
    <citation type="submission" date="2018-04" db="EMBL/GenBank/DDBJ databases">
        <title>Whole genome sequencing of Hypsizygus marmoreus.</title>
        <authorList>
            <person name="Choi I.-G."/>
            <person name="Min B."/>
            <person name="Kim J.-G."/>
            <person name="Kim S."/>
            <person name="Oh Y.-L."/>
            <person name="Kong W.-S."/>
            <person name="Park H."/>
            <person name="Jeong J."/>
            <person name="Song E.-S."/>
        </authorList>
    </citation>
    <scope>NUCLEOTIDE SEQUENCE [LARGE SCALE GENOMIC DNA]</scope>
    <source>
        <strain evidence="2">51987-8</strain>
    </source>
</reference>
<feature type="compositionally biased region" description="Acidic residues" evidence="1">
    <location>
        <begin position="132"/>
        <end position="145"/>
    </location>
</feature>
<name>A0A369K6T4_HYPMA</name>
<accession>A0A369K6T4</accession>
<dbReference type="InterPro" id="IPR013877">
    <property type="entry name" value="YAP-bd/ALF4/Glomulin"/>
</dbReference>
<dbReference type="Pfam" id="PF08568">
    <property type="entry name" value="Kinetochor_Ybp2"/>
    <property type="match status" value="1"/>
</dbReference>
<feature type="region of interest" description="Disordered" evidence="1">
    <location>
        <begin position="130"/>
        <end position="149"/>
    </location>
</feature>
<keyword evidence="3" id="KW-1185">Reference proteome</keyword>
<dbReference type="OrthoDB" id="5396786at2759"/>
<dbReference type="AlphaFoldDB" id="A0A369K6T4"/>
<protein>
    <submittedName>
        <fullName evidence="2">Uncharacterized protein</fullName>
    </submittedName>
</protein>